<dbReference type="GO" id="GO:0003756">
    <property type="term" value="F:protein disulfide isomerase activity"/>
    <property type="evidence" value="ECO:0007669"/>
    <property type="project" value="UniProtKB-EC"/>
</dbReference>
<feature type="signal peptide" evidence="2">
    <location>
        <begin position="1"/>
        <end position="20"/>
    </location>
</feature>
<accession>A0AAE3VHW1</accession>
<evidence type="ECO:0000313" key="4">
    <source>
        <dbReference type="EMBL" id="MDQ0290822.1"/>
    </source>
</evidence>
<dbReference type="RefSeq" id="WP_307262753.1">
    <property type="nucleotide sequence ID" value="NZ_JAUSVL010000001.1"/>
</dbReference>
<keyword evidence="4" id="KW-0413">Isomerase</keyword>
<evidence type="ECO:0000313" key="5">
    <source>
        <dbReference type="Proteomes" id="UP001238163"/>
    </source>
</evidence>
<dbReference type="AlphaFoldDB" id="A0AAE3VHW1"/>
<sequence length="149" mass="16794">MKKFLALVALCSLFALPAFAADDSWSQDFEAAKKAAKEANKPILVDFTGSDWCRWCIKLDEEVFAKDAFKTYAKDNLILFKADFPRRSTQADAIKAQNRKLAEQFKVEGFPTIFLIDHNEKILGQLGYQPGGPEKYVEGIKAVLKKNTK</sequence>
<feature type="domain" description="Thioredoxin" evidence="3">
    <location>
        <begin position="10"/>
        <end position="149"/>
    </location>
</feature>
<dbReference type="EC" id="5.3.4.1" evidence="4"/>
<protein>
    <submittedName>
        <fullName evidence="4">Protein disulfide-isomerase</fullName>
        <ecNumber evidence="4">5.3.4.1</ecNumber>
    </submittedName>
</protein>
<reference evidence="4" key="1">
    <citation type="submission" date="2023-07" db="EMBL/GenBank/DDBJ databases">
        <title>Genomic Encyclopedia of Type Strains, Phase IV (KMG-IV): sequencing the most valuable type-strain genomes for metagenomic binning, comparative biology and taxonomic classification.</title>
        <authorList>
            <person name="Goeker M."/>
        </authorList>
    </citation>
    <scope>NUCLEOTIDE SEQUENCE</scope>
    <source>
        <strain evidence="4">DSM 24202</strain>
    </source>
</reference>
<dbReference type="Pfam" id="PF13899">
    <property type="entry name" value="Thioredoxin_7"/>
    <property type="match status" value="1"/>
</dbReference>
<keyword evidence="1 2" id="KW-0732">Signal</keyword>
<evidence type="ECO:0000256" key="1">
    <source>
        <dbReference type="ARBA" id="ARBA00022729"/>
    </source>
</evidence>
<dbReference type="InterPro" id="IPR036249">
    <property type="entry name" value="Thioredoxin-like_sf"/>
</dbReference>
<comment type="caution">
    <text evidence="4">The sequence shown here is derived from an EMBL/GenBank/DDBJ whole genome shotgun (WGS) entry which is preliminary data.</text>
</comment>
<dbReference type="InterPro" id="IPR051099">
    <property type="entry name" value="AGR/TXD"/>
</dbReference>
<keyword evidence="5" id="KW-1185">Reference proteome</keyword>
<dbReference type="PROSITE" id="PS51352">
    <property type="entry name" value="THIOREDOXIN_2"/>
    <property type="match status" value="1"/>
</dbReference>
<gene>
    <name evidence="4" type="ORF">J3R75_002929</name>
</gene>
<dbReference type="PANTHER" id="PTHR15337:SF11">
    <property type="entry name" value="THIOREDOXIN DOMAIN-CONTAINING PROTEIN"/>
    <property type="match status" value="1"/>
</dbReference>
<dbReference type="Proteomes" id="UP001238163">
    <property type="component" value="Unassembled WGS sequence"/>
</dbReference>
<proteinExistence type="predicted"/>
<dbReference type="PANTHER" id="PTHR15337">
    <property type="entry name" value="ANTERIOR GRADIENT PROTEIN-RELATED"/>
    <property type="match status" value="1"/>
</dbReference>
<dbReference type="InterPro" id="IPR013766">
    <property type="entry name" value="Thioredoxin_domain"/>
</dbReference>
<feature type="chain" id="PRO_5042079518" evidence="2">
    <location>
        <begin position="21"/>
        <end position="149"/>
    </location>
</feature>
<dbReference type="EMBL" id="JAUSVL010000001">
    <property type="protein sequence ID" value="MDQ0290822.1"/>
    <property type="molecule type" value="Genomic_DNA"/>
</dbReference>
<evidence type="ECO:0000259" key="3">
    <source>
        <dbReference type="PROSITE" id="PS51352"/>
    </source>
</evidence>
<dbReference type="SUPFAM" id="SSF52833">
    <property type="entry name" value="Thioredoxin-like"/>
    <property type="match status" value="1"/>
</dbReference>
<evidence type="ECO:0000256" key="2">
    <source>
        <dbReference type="SAM" id="SignalP"/>
    </source>
</evidence>
<organism evidence="4 5">
    <name type="scientific">Oligosphaera ethanolica</name>
    <dbReference type="NCBI Taxonomy" id="760260"/>
    <lineage>
        <taxon>Bacteria</taxon>
        <taxon>Pseudomonadati</taxon>
        <taxon>Lentisphaerota</taxon>
        <taxon>Oligosphaeria</taxon>
        <taxon>Oligosphaerales</taxon>
        <taxon>Oligosphaeraceae</taxon>
        <taxon>Oligosphaera</taxon>
    </lineage>
</organism>
<name>A0AAE3VHW1_9BACT</name>
<dbReference type="Gene3D" id="3.40.30.10">
    <property type="entry name" value="Glutaredoxin"/>
    <property type="match status" value="1"/>
</dbReference>